<organism evidence="1 2">
    <name type="scientific">Nannocystis punicea</name>
    <dbReference type="NCBI Taxonomy" id="2995304"/>
    <lineage>
        <taxon>Bacteria</taxon>
        <taxon>Pseudomonadati</taxon>
        <taxon>Myxococcota</taxon>
        <taxon>Polyangia</taxon>
        <taxon>Nannocystales</taxon>
        <taxon>Nannocystaceae</taxon>
        <taxon>Nannocystis</taxon>
    </lineage>
</organism>
<evidence type="ECO:0000313" key="1">
    <source>
        <dbReference type="EMBL" id="WAS95237.1"/>
    </source>
</evidence>
<dbReference type="RefSeq" id="WP_269037569.1">
    <property type="nucleotide sequence ID" value="NZ_CP114040.1"/>
</dbReference>
<sequence length="257" mass="27722">MRDSGPEQLLAKYGVEPIADLPDETKKFHLRVLNDVLAGHDRCQTSLGALWATQTWHKHHDGLAASRPSALLFGDTEMHLACKPGCNHCCHSPVGVVGAEAVLIAHVVARSFSAQDRLGLERRMAERKAALQSGDPQRGYLCPLNVGGNCSVYEFRPFNCRMFHSFDADACASIRDDGKARGGLPIDRVRRQFDKLIVASANVALGALKLDMRLLEFTAALELALAAGDGRCERFAAGENLFASLPTIASSSAAAPE</sequence>
<reference evidence="1" key="1">
    <citation type="submission" date="2022-11" db="EMBL/GenBank/DDBJ databases">
        <title>Minimal conservation of predation-associated metabolite biosynthetic gene clusters underscores biosynthetic potential of Myxococcota including descriptions for ten novel species: Archangium lansinium sp. nov., Myxococcus landrumus sp. nov., Nannocystis bai.</title>
        <authorList>
            <person name="Ahearne A."/>
            <person name="Stevens C."/>
            <person name="Dowd S."/>
        </authorList>
    </citation>
    <scope>NUCLEOTIDE SEQUENCE</scope>
    <source>
        <strain evidence="1">Fl3</strain>
    </source>
</reference>
<evidence type="ECO:0008006" key="3">
    <source>
        <dbReference type="Google" id="ProtNLM"/>
    </source>
</evidence>
<protein>
    <recommendedName>
        <fullName evidence="3">Zinc-or iron-chelating domain-containing protein</fullName>
    </recommendedName>
</protein>
<name>A0ABY7H825_9BACT</name>
<proteinExistence type="predicted"/>
<gene>
    <name evidence="1" type="ORF">O0S08_03670</name>
</gene>
<accession>A0ABY7H825</accession>
<evidence type="ECO:0000313" key="2">
    <source>
        <dbReference type="Proteomes" id="UP001164459"/>
    </source>
</evidence>
<dbReference type="EMBL" id="CP114040">
    <property type="protein sequence ID" value="WAS95237.1"/>
    <property type="molecule type" value="Genomic_DNA"/>
</dbReference>
<dbReference type="Proteomes" id="UP001164459">
    <property type="component" value="Chromosome"/>
</dbReference>
<keyword evidence="2" id="KW-1185">Reference proteome</keyword>